<evidence type="ECO:0000256" key="1">
    <source>
        <dbReference type="ARBA" id="ARBA00023015"/>
    </source>
</evidence>
<keyword evidence="3" id="KW-0804">Transcription</keyword>
<organism evidence="6 7">
    <name type="scientific">Kribbella steppae</name>
    <dbReference type="NCBI Taxonomy" id="2512223"/>
    <lineage>
        <taxon>Bacteria</taxon>
        <taxon>Bacillati</taxon>
        <taxon>Actinomycetota</taxon>
        <taxon>Actinomycetes</taxon>
        <taxon>Propionibacteriales</taxon>
        <taxon>Kribbellaceae</taxon>
        <taxon>Kribbella</taxon>
    </lineage>
</organism>
<evidence type="ECO:0000256" key="4">
    <source>
        <dbReference type="PROSITE-ProRule" id="PRU00335"/>
    </source>
</evidence>
<dbReference type="PROSITE" id="PS50977">
    <property type="entry name" value="HTH_TETR_2"/>
    <property type="match status" value="1"/>
</dbReference>
<dbReference type="Gene3D" id="1.10.357.10">
    <property type="entry name" value="Tetracycline Repressor, domain 2"/>
    <property type="match status" value="1"/>
</dbReference>
<dbReference type="InterPro" id="IPR001647">
    <property type="entry name" value="HTH_TetR"/>
</dbReference>
<dbReference type="PANTHER" id="PTHR30055:SF234">
    <property type="entry name" value="HTH-TYPE TRANSCRIPTIONAL REGULATOR BETI"/>
    <property type="match status" value="1"/>
</dbReference>
<keyword evidence="7" id="KW-1185">Reference proteome</keyword>
<name>A0A4V2S0Y5_9ACTN</name>
<evidence type="ECO:0000256" key="3">
    <source>
        <dbReference type="ARBA" id="ARBA00023163"/>
    </source>
</evidence>
<keyword evidence="1" id="KW-0805">Transcription regulation</keyword>
<proteinExistence type="predicted"/>
<gene>
    <name evidence="6" type="ORF">EV652_102596</name>
</gene>
<evidence type="ECO:0000313" key="6">
    <source>
        <dbReference type="EMBL" id="TCO34530.1"/>
    </source>
</evidence>
<dbReference type="SUPFAM" id="SSF46689">
    <property type="entry name" value="Homeodomain-like"/>
    <property type="match status" value="1"/>
</dbReference>
<dbReference type="GO" id="GO:0003700">
    <property type="term" value="F:DNA-binding transcription factor activity"/>
    <property type="evidence" value="ECO:0007669"/>
    <property type="project" value="TreeGrafter"/>
</dbReference>
<dbReference type="InterPro" id="IPR050109">
    <property type="entry name" value="HTH-type_TetR-like_transc_reg"/>
</dbReference>
<dbReference type="AlphaFoldDB" id="A0A4V2S0Y5"/>
<dbReference type="PRINTS" id="PR00455">
    <property type="entry name" value="HTHTETR"/>
</dbReference>
<keyword evidence="2 4" id="KW-0238">DNA-binding</keyword>
<protein>
    <submittedName>
        <fullName evidence="6">TetR family transcriptional regulator</fullName>
    </submittedName>
</protein>
<dbReference type="EMBL" id="SLWN01000002">
    <property type="protein sequence ID" value="TCO34530.1"/>
    <property type="molecule type" value="Genomic_DNA"/>
</dbReference>
<dbReference type="GO" id="GO:0000976">
    <property type="term" value="F:transcription cis-regulatory region binding"/>
    <property type="evidence" value="ECO:0007669"/>
    <property type="project" value="TreeGrafter"/>
</dbReference>
<sequence length="198" mass="21723">MQHATNPRERVRDTKTEIHRAAVELFSSQGYEKTSLREIAEQVGITKASLYYHYSSKQDLLRAIVGTFLDDISRVLSQVDELPWSPETERELLGAYVDVVIEHRSTGPTLLRDIAAVLAAFGDDLDRLIAQSRRFQLWLAGPDPSPADRLRAAAAVETVGAAISVELDLGVTDAEIRAVLLDAATAILARRGTAPETT</sequence>
<reference evidence="6 7" key="1">
    <citation type="journal article" date="2015" name="Stand. Genomic Sci.">
        <title>Genomic Encyclopedia of Bacterial and Archaeal Type Strains, Phase III: the genomes of soil and plant-associated and newly described type strains.</title>
        <authorList>
            <person name="Whitman W.B."/>
            <person name="Woyke T."/>
            <person name="Klenk H.P."/>
            <person name="Zhou Y."/>
            <person name="Lilburn T.G."/>
            <person name="Beck B.J."/>
            <person name="De Vos P."/>
            <person name="Vandamme P."/>
            <person name="Eisen J.A."/>
            <person name="Garrity G."/>
            <person name="Hugenholtz P."/>
            <person name="Kyrpides N.C."/>
        </authorList>
    </citation>
    <scope>NUCLEOTIDE SEQUENCE [LARGE SCALE GENOMIC DNA]</scope>
    <source>
        <strain evidence="6 7">VKM Ac-2572</strain>
    </source>
</reference>
<dbReference type="Pfam" id="PF00440">
    <property type="entry name" value="TetR_N"/>
    <property type="match status" value="1"/>
</dbReference>
<evidence type="ECO:0000259" key="5">
    <source>
        <dbReference type="PROSITE" id="PS50977"/>
    </source>
</evidence>
<dbReference type="Proteomes" id="UP000294508">
    <property type="component" value="Unassembled WGS sequence"/>
</dbReference>
<feature type="DNA-binding region" description="H-T-H motif" evidence="4">
    <location>
        <begin position="35"/>
        <end position="54"/>
    </location>
</feature>
<dbReference type="InterPro" id="IPR009057">
    <property type="entry name" value="Homeodomain-like_sf"/>
</dbReference>
<feature type="domain" description="HTH tetR-type" evidence="5">
    <location>
        <begin position="12"/>
        <end position="72"/>
    </location>
</feature>
<dbReference type="PANTHER" id="PTHR30055">
    <property type="entry name" value="HTH-TYPE TRANSCRIPTIONAL REGULATOR RUTR"/>
    <property type="match status" value="1"/>
</dbReference>
<evidence type="ECO:0000313" key="7">
    <source>
        <dbReference type="Proteomes" id="UP000294508"/>
    </source>
</evidence>
<evidence type="ECO:0000256" key="2">
    <source>
        <dbReference type="ARBA" id="ARBA00023125"/>
    </source>
</evidence>
<accession>A0A4V2S0Y5</accession>
<comment type="caution">
    <text evidence="6">The sequence shown here is derived from an EMBL/GenBank/DDBJ whole genome shotgun (WGS) entry which is preliminary data.</text>
</comment>